<organism evidence="2 3">
    <name type="scientific">Lepidopterella palustris CBS 459.81</name>
    <dbReference type="NCBI Taxonomy" id="1314670"/>
    <lineage>
        <taxon>Eukaryota</taxon>
        <taxon>Fungi</taxon>
        <taxon>Dikarya</taxon>
        <taxon>Ascomycota</taxon>
        <taxon>Pezizomycotina</taxon>
        <taxon>Dothideomycetes</taxon>
        <taxon>Pleosporomycetidae</taxon>
        <taxon>Mytilinidiales</taxon>
        <taxon>Argynnaceae</taxon>
        <taxon>Lepidopterella</taxon>
    </lineage>
</organism>
<protein>
    <submittedName>
        <fullName evidence="2">Uncharacterized protein</fullName>
    </submittedName>
</protein>
<sequence length="241" mass="27154">MSTPFTLPETFNLLFPFTDTSSSFRIPSAPAHEQVTAQRSIETVQIAKRRRQVRSLAEKATSEILDATQFWLLQEYLSAPDPLHRRSRIRKVLSVEARSTPSERRRDRAPASICPRHRSRSRSHRKPLNYRTHLCAAYLCSPLFTSRDEAEKFPRPVAVSTAFCPEASQQQPIYLPTPATAKTQSQQNTRASQPVTVDRAARTTGKGIQPHLVATEKKQRGPALAKRLYCEAPLLEPVGRA</sequence>
<feature type="compositionally biased region" description="Basic residues" evidence="1">
    <location>
        <begin position="115"/>
        <end position="125"/>
    </location>
</feature>
<dbReference type="EMBL" id="KV744905">
    <property type="protein sequence ID" value="OCK81879.1"/>
    <property type="molecule type" value="Genomic_DNA"/>
</dbReference>
<dbReference type="AlphaFoldDB" id="A0A8E2EDN7"/>
<accession>A0A8E2EDN7</accession>
<gene>
    <name evidence="2" type="ORF">K432DRAFT_391741</name>
</gene>
<dbReference type="Proteomes" id="UP000250266">
    <property type="component" value="Unassembled WGS sequence"/>
</dbReference>
<reference evidence="2 3" key="1">
    <citation type="journal article" date="2016" name="Nat. Commun.">
        <title>Ectomycorrhizal ecology is imprinted in the genome of the dominant symbiotic fungus Cenococcum geophilum.</title>
        <authorList>
            <consortium name="DOE Joint Genome Institute"/>
            <person name="Peter M."/>
            <person name="Kohler A."/>
            <person name="Ohm R.A."/>
            <person name="Kuo A."/>
            <person name="Krutzmann J."/>
            <person name="Morin E."/>
            <person name="Arend M."/>
            <person name="Barry K.W."/>
            <person name="Binder M."/>
            <person name="Choi C."/>
            <person name="Clum A."/>
            <person name="Copeland A."/>
            <person name="Grisel N."/>
            <person name="Haridas S."/>
            <person name="Kipfer T."/>
            <person name="LaButti K."/>
            <person name="Lindquist E."/>
            <person name="Lipzen A."/>
            <person name="Maire R."/>
            <person name="Meier B."/>
            <person name="Mihaltcheva S."/>
            <person name="Molinier V."/>
            <person name="Murat C."/>
            <person name="Poggeler S."/>
            <person name="Quandt C.A."/>
            <person name="Sperisen C."/>
            <person name="Tritt A."/>
            <person name="Tisserant E."/>
            <person name="Crous P.W."/>
            <person name="Henrissat B."/>
            <person name="Nehls U."/>
            <person name="Egli S."/>
            <person name="Spatafora J.W."/>
            <person name="Grigoriev I.V."/>
            <person name="Martin F.M."/>
        </authorList>
    </citation>
    <scope>NUCLEOTIDE SEQUENCE [LARGE SCALE GENOMIC DNA]</scope>
    <source>
        <strain evidence="2 3">CBS 459.81</strain>
    </source>
</reference>
<evidence type="ECO:0000313" key="2">
    <source>
        <dbReference type="EMBL" id="OCK81879.1"/>
    </source>
</evidence>
<evidence type="ECO:0000256" key="1">
    <source>
        <dbReference type="SAM" id="MobiDB-lite"/>
    </source>
</evidence>
<name>A0A8E2EDN7_9PEZI</name>
<keyword evidence="3" id="KW-1185">Reference proteome</keyword>
<feature type="region of interest" description="Disordered" evidence="1">
    <location>
        <begin position="96"/>
        <end position="125"/>
    </location>
</feature>
<proteinExistence type="predicted"/>
<evidence type="ECO:0000313" key="3">
    <source>
        <dbReference type="Proteomes" id="UP000250266"/>
    </source>
</evidence>